<reference evidence="3" key="1">
    <citation type="journal article" date="2023" name="Mol. Phylogenet. Evol.">
        <title>Genome-scale phylogeny and comparative genomics of the fungal order Sordariales.</title>
        <authorList>
            <person name="Hensen N."/>
            <person name="Bonometti L."/>
            <person name="Westerberg I."/>
            <person name="Brannstrom I.O."/>
            <person name="Guillou S."/>
            <person name="Cros-Aarteil S."/>
            <person name="Calhoun S."/>
            <person name="Haridas S."/>
            <person name="Kuo A."/>
            <person name="Mondo S."/>
            <person name="Pangilinan J."/>
            <person name="Riley R."/>
            <person name="LaButti K."/>
            <person name="Andreopoulos B."/>
            <person name="Lipzen A."/>
            <person name="Chen C."/>
            <person name="Yan M."/>
            <person name="Daum C."/>
            <person name="Ng V."/>
            <person name="Clum A."/>
            <person name="Steindorff A."/>
            <person name="Ohm R.A."/>
            <person name="Martin F."/>
            <person name="Silar P."/>
            <person name="Natvig D.O."/>
            <person name="Lalanne C."/>
            <person name="Gautier V."/>
            <person name="Ament-Velasquez S.L."/>
            <person name="Kruys A."/>
            <person name="Hutchinson M.I."/>
            <person name="Powell A.J."/>
            <person name="Barry K."/>
            <person name="Miller A.N."/>
            <person name="Grigoriev I.V."/>
            <person name="Debuchy R."/>
            <person name="Gladieux P."/>
            <person name="Hiltunen Thoren M."/>
            <person name="Johannesson H."/>
        </authorList>
    </citation>
    <scope>NUCLEOTIDE SEQUENCE</scope>
    <source>
        <strain evidence="3">CBS 314.62</strain>
    </source>
</reference>
<dbReference type="InterPro" id="IPR025676">
    <property type="entry name" value="Clr5_dom"/>
</dbReference>
<dbReference type="Proteomes" id="UP001270362">
    <property type="component" value="Unassembled WGS sequence"/>
</dbReference>
<dbReference type="Pfam" id="PF14420">
    <property type="entry name" value="Clr5"/>
    <property type="match status" value="1"/>
</dbReference>
<feature type="compositionally biased region" description="Low complexity" evidence="1">
    <location>
        <begin position="94"/>
        <end position="112"/>
    </location>
</feature>
<feature type="domain" description="Clr5" evidence="2">
    <location>
        <begin position="23"/>
        <end position="75"/>
    </location>
</feature>
<accession>A0AAE1CBE9</accession>
<dbReference type="AlphaFoldDB" id="A0AAE1CBE9"/>
<gene>
    <name evidence="3" type="ORF">B0T22DRAFT_439002</name>
</gene>
<feature type="region of interest" description="Disordered" evidence="1">
    <location>
        <begin position="75"/>
        <end position="151"/>
    </location>
</feature>
<reference evidence="3" key="2">
    <citation type="submission" date="2023-06" db="EMBL/GenBank/DDBJ databases">
        <authorList>
            <consortium name="Lawrence Berkeley National Laboratory"/>
            <person name="Haridas S."/>
            <person name="Hensen N."/>
            <person name="Bonometti L."/>
            <person name="Westerberg I."/>
            <person name="Brannstrom I.O."/>
            <person name="Guillou S."/>
            <person name="Cros-Aarteil S."/>
            <person name="Calhoun S."/>
            <person name="Kuo A."/>
            <person name="Mondo S."/>
            <person name="Pangilinan J."/>
            <person name="Riley R."/>
            <person name="Labutti K."/>
            <person name="Andreopoulos B."/>
            <person name="Lipzen A."/>
            <person name="Chen C."/>
            <person name="Yanf M."/>
            <person name="Daum C."/>
            <person name="Ng V."/>
            <person name="Clum A."/>
            <person name="Steindorff A."/>
            <person name="Ohm R."/>
            <person name="Martin F."/>
            <person name="Silar P."/>
            <person name="Natvig D."/>
            <person name="Lalanne C."/>
            <person name="Gautier V."/>
            <person name="Ament-Velasquez S.L."/>
            <person name="Kruys A."/>
            <person name="Hutchinson M.I."/>
            <person name="Powell A.J."/>
            <person name="Barry K."/>
            <person name="Miller A.N."/>
            <person name="Grigoriev I.V."/>
            <person name="Debuchy R."/>
            <person name="Gladieux P."/>
            <person name="Thoren M.H."/>
            <person name="Johannesson H."/>
        </authorList>
    </citation>
    <scope>NUCLEOTIDE SEQUENCE</scope>
    <source>
        <strain evidence="3">CBS 314.62</strain>
    </source>
</reference>
<feature type="compositionally biased region" description="Low complexity" evidence="1">
    <location>
        <begin position="123"/>
        <end position="133"/>
    </location>
</feature>
<organism evidence="3 4">
    <name type="scientific">Podospora appendiculata</name>
    <dbReference type="NCBI Taxonomy" id="314037"/>
    <lineage>
        <taxon>Eukaryota</taxon>
        <taxon>Fungi</taxon>
        <taxon>Dikarya</taxon>
        <taxon>Ascomycota</taxon>
        <taxon>Pezizomycotina</taxon>
        <taxon>Sordariomycetes</taxon>
        <taxon>Sordariomycetidae</taxon>
        <taxon>Sordariales</taxon>
        <taxon>Podosporaceae</taxon>
        <taxon>Podospora</taxon>
    </lineage>
</organism>
<keyword evidence="4" id="KW-1185">Reference proteome</keyword>
<protein>
    <recommendedName>
        <fullName evidence="2">Clr5 domain-containing protein</fullName>
    </recommendedName>
</protein>
<comment type="caution">
    <text evidence="3">The sequence shown here is derived from an EMBL/GenBank/DDBJ whole genome shotgun (WGS) entry which is preliminary data.</text>
</comment>
<sequence length="583" mass="65270">MASSQSQEIRFVGDGKSNAARIPEEEWERHKEVIIRKFRQCTLQQVKDQMEKEHEFYATKRQYVHRVGHKWGEKKYKIDPDDQTTKKRRGQARKSASPKSSATPPGRRSSGEPGPGPRINHFAPSPGTTTASGPPGPGQGPGGMTPIVFPASAEPKYSGGAWAGPVSVPSYRPPGLINNTQSHRHHADMFFALGDSQSAHHIYRALYQQDDALRYVVACVRTGQTEKQASEARDLLQMNLSHLLDKPDDGASSNNFLLDLAVARSYDRGTDQTDAIGQFEQLIQAKVDDTPHVRLKKLRPRGPQMDMVLYQEFSYGMRRFNQFTDVDEDEVELDIGDILEQFISHQPAFQGRPQNMPEPLSKVPALRECLQWCIQELQQDPPIPGTIRNLPRENKRTDAYTIICTLWSVWQSRLSYPGLSGYPAFSLSWASDSESQLGISASELLTAVVCMFMATTTKDGYKSPSSPIERAWQKADSLAAEDSVFLLRRFLSQMRKTGEQRMVPQDGDDAELQPYDVNAESAPFRAFIAQSLRGFQLPPAEAGAITHPLVLDNADSDREEMAWGTYGGSYEDMPARMTWNGYV</sequence>
<proteinExistence type="predicted"/>
<evidence type="ECO:0000259" key="2">
    <source>
        <dbReference type="Pfam" id="PF14420"/>
    </source>
</evidence>
<evidence type="ECO:0000256" key="1">
    <source>
        <dbReference type="SAM" id="MobiDB-lite"/>
    </source>
</evidence>
<name>A0AAE1CBE9_9PEZI</name>
<evidence type="ECO:0000313" key="4">
    <source>
        <dbReference type="Proteomes" id="UP001270362"/>
    </source>
</evidence>
<evidence type="ECO:0000313" key="3">
    <source>
        <dbReference type="EMBL" id="KAK3687361.1"/>
    </source>
</evidence>
<feature type="compositionally biased region" description="Basic and acidic residues" evidence="1">
    <location>
        <begin position="75"/>
        <end position="85"/>
    </location>
</feature>
<dbReference type="EMBL" id="JAULSO010000002">
    <property type="protein sequence ID" value="KAK3687361.1"/>
    <property type="molecule type" value="Genomic_DNA"/>
</dbReference>